<sequence length="116" mass="13428">MNSEKVDLEILVGYSQDPLLFDAQDDDVWYHAPEEAGDFFHLSEGLVRELEAWDREYQGTLNIDDPRESGFPSENAYHTWLNKGRELASRIKRESPNVGRVGYQARGEYQRGECVF</sequence>
<evidence type="ECO:0000313" key="1">
    <source>
        <dbReference type="EMBL" id="APU16063.1"/>
    </source>
</evidence>
<dbReference type="KEGG" id="acad:UA74_20190"/>
<keyword evidence="2" id="KW-1185">Reference proteome</keyword>
<dbReference type="AlphaFoldDB" id="A0AAC9LDX5"/>
<dbReference type="RefSeq" id="WP_157442294.1">
    <property type="nucleotide sequence ID" value="NZ_CP016076.1"/>
</dbReference>
<accession>A0AAC9LDX5</accession>
<dbReference type="Proteomes" id="UP000185511">
    <property type="component" value="Chromosome"/>
</dbReference>
<proteinExistence type="predicted"/>
<reference evidence="2" key="1">
    <citation type="submission" date="2016-06" db="EMBL/GenBank/DDBJ databases">
        <title>Complete genome sequence of Actinoalloteichus fjordicus DSM 46855 (=ADI127-17), type strain of the new species Actinoalloteichus fjordicus.</title>
        <authorList>
            <person name="Ruckert C."/>
            <person name="Nouioui I."/>
            <person name="Willmese J."/>
            <person name="van Wezel G."/>
            <person name="Klenk H.-P."/>
            <person name="Kalinowski J."/>
            <person name="Zotchev S.B."/>
        </authorList>
    </citation>
    <scope>NUCLEOTIDE SEQUENCE [LARGE SCALE GENOMIC DNA]</scope>
    <source>
        <strain evidence="2">ADI127-7</strain>
    </source>
</reference>
<name>A0AAC9LDX5_9PSEU</name>
<gene>
    <name evidence="1" type="ORF">UA74_20190</name>
</gene>
<organism evidence="1 2">
    <name type="scientific">Actinoalloteichus fjordicus</name>
    <dbReference type="NCBI Taxonomy" id="1612552"/>
    <lineage>
        <taxon>Bacteria</taxon>
        <taxon>Bacillati</taxon>
        <taxon>Actinomycetota</taxon>
        <taxon>Actinomycetes</taxon>
        <taxon>Pseudonocardiales</taxon>
        <taxon>Pseudonocardiaceae</taxon>
        <taxon>Actinoalloteichus</taxon>
    </lineage>
</organism>
<evidence type="ECO:0000313" key="2">
    <source>
        <dbReference type="Proteomes" id="UP000185511"/>
    </source>
</evidence>
<dbReference type="EMBL" id="CP016076">
    <property type="protein sequence ID" value="APU16063.1"/>
    <property type="molecule type" value="Genomic_DNA"/>
</dbReference>
<protein>
    <submittedName>
        <fullName evidence="1">Uncharacterized protein</fullName>
    </submittedName>
</protein>